<organism evidence="1 2">
    <name type="scientific">Novipirellula galeiformis</name>
    <dbReference type="NCBI Taxonomy" id="2528004"/>
    <lineage>
        <taxon>Bacteria</taxon>
        <taxon>Pseudomonadati</taxon>
        <taxon>Planctomycetota</taxon>
        <taxon>Planctomycetia</taxon>
        <taxon>Pirellulales</taxon>
        <taxon>Pirellulaceae</taxon>
        <taxon>Novipirellula</taxon>
    </lineage>
</organism>
<accession>A0A5C6CR62</accession>
<keyword evidence="2" id="KW-1185">Reference proteome</keyword>
<comment type="caution">
    <text evidence="1">The sequence shown here is derived from an EMBL/GenBank/DDBJ whole genome shotgun (WGS) entry which is preliminary data.</text>
</comment>
<evidence type="ECO:0000313" key="2">
    <source>
        <dbReference type="Proteomes" id="UP000316304"/>
    </source>
</evidence>
<sequence>MALWISRNKPSGRSTQTLTFVGGSRSKTGGLEVRVIESDRPDDEPITVSIKPENIQGQTKWIIEDLTIPSKHLSLLNLYQFRLIESLPQMPTLAAWMHPGRLEQSHQVSLLLSADPSDAARFPEIWHTLREDTKTWSLAQFKLARYESLRVASQPRSRH</sequence>
<evidence type="ECO:0000313" key="1">
    <source>
        <dbReference type="EMBL" id="TWU26942.1"/>
    </source>
</evidence>
<dbReference type="EMBL" id="SJPT01000001">
    <property type="protein sequence ID" value="TWU26942.1"/>
    <property type="molecule type" value="Genomic_DNA"/>
</dbReference>
<reference evidence="1 2" key="1">
    <citation type="submission" date="2019-02" db="EMBL/GenBank/DDBJ databases">
        <title>Deep-cultivation of Planctomycetes and their phenomic and genomic characterization uncovers novel biology.</title>
        <authorList>
            <person name="Wiegand S."/>
            <person name="Jogler M."/>
            <person name="Boedeker C."/>
            <person name="Pinto D."/>
            <person name="Vollmers J."/>
            <person name="Rivas-Marin E."/>
            <person name="Kohn T."/>
            <person name="Peeters S.H."/>
            <person name="Heuer A."/>
            <person name="Rast P."/>
            <person name="Oberbeckmann S."/>
            <person name="Bunk B."/>
            <person name="Jeske O."/>
            <person name="Meyerdierks A."/>
            <person name="Storesund J.E."/>
            <person name="Kallscheuer N."/>
            <person name="Luecker S."/>
            <person name="Lage O.M."/>
            <person name="Pohl T."/>
            <person name="Merkel B.J."/>
            <person name="Hornburger P."/>
            <person name="Mueller R.-W."/>
            <person name="Bruemmer F."/>
            <person name="Labrenz M."/>
            <person name="Spormann A.M."/>
            <person name="Op Den Camp H."/>
            <person name="Overmann J."/>
            <person name="Amann R."/>
            <person name="Jetten M.S.M."/>
            <person name="Mascher T."/>
            <person name="Medema M.H."/>
            <person name="Devos D.P."/>
            <person name="Kaster A.-K."/>
            <person name="Ovreas L."/>
            <person name="Rohde M."/>
            <person name="Galperin M.Y."/>
            <person name="Jogler C."/>
        </authorList>
    </citation>
    <scope>NUCLEOTIDE SEQUENCE [LARGE SCALE GENOMIC DNA]</scope>
    <source>
        <strain evidence="1 2">Pla52o</strain>
    </source>
</reference>
<dbReference type="Proteomes" id="UP000316304">
    <property type="component" value="Unassembled WGS sequence"/>
</dbReference>
<proteinExistence type="predicted"/>
<protein>
    <submittedName>
        <fullName evidence="1">Uncharacterized protein</fullName>
    </submittedName>
</protein>
<dbReference type="AlphaFoldDB" id="A0A5C6CR62"/>
<name>A0A5C6CR62_9BACT</name>
<gene>
    <name evidence="1" type="ORF">Pla52o_07980</name>
</gene>